<dbReference type="InterPro" id="IPR036179">
    <property type="entry name" value="Ig-like_dom_sf"/>
</dbReference>
<dbReference type="InterPro" id="IPR050958">
    <property type="entry name" value="Cell_Adh-Cytoskel_Orgn"/>
</dbReference>
<dbReference type="PANTHER" id="PTHR45080">
    <property type="entry name" value="CONTACTIN 5"/>
    <property type="match status" value="1"/>
</dbReference>
<dbReference type="Proteomes" id="UP001307889">
    <property type="component" value="Chromosome 5"/>
</dbReference>
<dbReference type="SMART" id="SM00409">
    <property type="entry name" value="IG"/>
    <property type="match status" value="4"/>
</dbReference>
<dbReference type="PANTHER" id="PTHR45080:SF8">
    <property type="entry name" value="IG-LIKE DOMAIN-CONTAINING PROTEIN"/>
    <property type="match status" value="1"/>
</dbReference>
<proteinExistence type="predicted"/>
<sequence>MSPFSFGEDSYEENQYVSVSCSVIKGDFPVNISWIFNNRSLVSSGEVSITQVGRQMSVLAIEMVKGHHAGTYSCLGQNVAGYDIHASTLVVNVSPKVSPFSFGDEPYQENQFVTVACSIVMGDFPITIEWMFNDNVLIADDDVSAVQTSKRMSLLTIESVKGHHAGTYSCIGRNEAGYDVHSANLLVNVAPKMSPFMFGEDPFEANEFVTVTCSVIKGDLPITISWLFNNVTITASDEISITQSGKRTSNLAIDSVKGHHAGTYSCIGRNEAGYDIHSAELVVNVAPKMSPFTFGEDPFEENEFVTVVCSVIKGDLPITIGWLFNNKTVSASDEISISQTGKRTSNLAIDSVKGHHAGTYSCIGRNDAGYDIHSSELIVNGLSDVKFGNPV</sequence>
<keyword evidence="2" id="KW-1015">Disulfide bond</keyword>
<dbReference type="InterPro" id="IPR013151">
    <property type="entry name" value="Immunoglobulin_dom"/>
</dbReference>
<gene>
    <name evidence="5" type="ORF">NTJ_06950</name>
</gene>
<dbReference type="Gene3D" id="2.60.40.10">
    <property type="entry name" value="Immunoglobulins"/>
    <property type="match status" value="4"/>
</dbReference>
<dbReference type="InterPro" id="IPR007110">
    <property type="entry name" value="Ig-like_dom"/>
</dbReference>
<feature type="domain" description="Ig-like" evidence="4">
    <location>
        <begin position="287"/>
        <end position="380"/>
    </location>
</feature>
<feature type="domain" description="Ig-like" evidence="4">
    <location>
        <begin position="1"/>
        <end position="94"/>
    </location>
</feature>
<dbReference type="PROSITE" id="PS50835">
    <property type="entry name" value="IG_LIKE"/>
    <property type="match status" value="4"/>
</dbReference>
<dbReference type="InterPro" id="IPR003599">
    <property type="entry name" value="Ig_sub"/>
</dbReference>
<evidence type="ECO:0000256" key="1">
    <source>
        <dbReference type="ARBA" id="ARBA00022729"/>
    </source>
</evidence>
<dbReference type="Pfam" id="PF00047">
    <property type="entry name" value="ig"/>
    <property type="match status" value="1"/>
</dbReference>
<evidence type="ECO:0000313" key="5">
    <source>
        <dbReference type="EMBL" id="BES94140.1"/>
    </source>
</evidence>
<dbReference type="SUPFAM" id="SSF48726">
    <property type="entry name" value="Immunoglobulin"/>
    <property type="match status" value="4"/>
</dbReference>
<keyword evidence="1" id="KW-0732">Signal</keyword>
<accession>A0ABN7AT78</accession>
<dbReference type="EMBL" id="AP028913">
    <property type="protein sequence ID" value="BES94140.1"/>
    <property type="molecule type" value="Genomic_DNA"/>
</dbReference>
<protein>
    <submittedName>
        <fullName evidence="5">Immunoglobulin domain</fullName>
    </submittedName>
</protein>
<dbReference type="InterPro" id="IPR013783">
    <property type="entry name" value="Ig-like_fold"/>
</dbReference>
<dbReference type="Pfam" id="PF13927">
    <property type="entry name" value="Ig_3"/>
    <property type="match status" value="3"/>
</dbReference>
<dbReference type="SMART" id="SM00408">
    <property type="entry name" value="IGc2"/>
    <property type="match status" value="4"/>
</dbReference>
<dbReference type="InterPro" id="IPR003598">
    <property type="entry name" value="Ig_sub2"/>
</dbReference>
<feature type="domain" description="Ig-like" evidence="4">
    <location>
        <begin position="191"/>
        <end position="282"/>
    </location>
</feature>
<evidence type="ECO:0000256" key="3">
    <source>
        <dbReference type="ARBA" id="ARBA00023319"/>
    </source>
</evidence>
<reference evidence="5 6" key="1">
    <citation type="submission" date="2023-09" db="EMBL/GenBank/DDBJ databases">
        <title>Nesidiocoris tenuis whole genome shotgun sequence.</title>
        <authorList>
            <person name="Shibata T."/>
            <person name="Shimoda M."/>
            <person name="Kobayashi T."/>
            <person name="Uehara T."/>
        </authorList>
    </citation>
    <scope>NUCLEOTIDE SEQUENCE [LARGE SCALE GENOMIC DNA]</scope>
    <source>
        <strain evidence="5 6">Japan</strain>
    </source>
</reference>
<feature type="domain" description="Ig-like" evidence="4">
    <location>
        <begin position="95"/>
        <end position="186"/>
    </location>
</feature>
<evidence type="ECO:0000256" key="2">
    <source>
        <dbReference type="ARBA" id="ARBA00023157"/>
    </source>
</evidence>
<evidence type="ECO:0000259" key="4">
    <source>
        <dbReference type="PROSITE" id="PS50835"/>
    </source>
</evidence>
<evidence type="ECO:0000313" key="6">
    <source>
        <dbReference type="Proteomes" id="UP001307889"/>
    </source>
</evidence>
<organism evidence="5 6">
    <name type="scientific">Nesidiocoris tenuis</name>
    <dbReference type="NCBI Taxonomy" id="355587"/>
    <lineage>
        <taxon>Eukaryota</taxon>
        <taxon>Metazoa</taxon>
        <taxon>Ecdysozoa</taxon>
        <taxon>Arthropoda</taxon>
        <taxon>Hexapoda</taxon>
        <taxon>Insecta</taxon>
        <taxon>Pterygota</taxon>
        <taxon>Neoptera</taxon>
        <taxon>Paraneoptera</taxon>
        <taxon>Hemiptera</taxon>
        <taxon>Heteroptera</taxon>
        <taxon>Panheteroptera</taxon>
        <taxon>Cimicomorpha</taxon>
        <taxon>Miridae</taxon>
        <taxon>Dicyphina</taxon>
        <taxon>Nesidiocoris</taxon>
    </lineage>
</organism>
<keyword evidence="6" id="KW-1185">Reference proteome</keyword>
<name>A0ABN7AT78_9HEMI</name>
<keyword evidence="3" id="KW-0393">Immunoglobulin domain</keyword>